<organism evidence="2 3">
    <name type="scientific">Cerasicoccus arenae</name>
    <dbReference type="NCBI Taxonomy" id="424488"/>
    <lineage>
        <taxon>Bacteria</taxon>
        <taxon>Pseudomonadati</taxon>
        <taxon>Verrucomicrobiota</taxon>
        <taxon>Opitutia</taxon>
        <taxon>Puniceicoccales</taxon>
        <taxon>Cerasicoccaceae</taxon>
        <taxon>Cerasicoccus</taxon>
    </lineage>
</organism>
<name>A0A8J3DI16_9BACT</name>
<gene>
    <name evidence="2" type="ORF">GCM10007047_21960</name>
</gene>
<keyword evidence="3" id="KW-1185">Reference proteome</keyword>
<evidence type="ECO:0000313" key="3">
    <source>
        <dbReference type="Proteomes" id="UP000642829"/>
    </source>
</evidence>
<sequence length="819" mass="91849">MILFRAILLCLFALPLALWAKGPRTSPTDNEIVLLWSADTIIGPVYYSAHEQAGSPVRQVAEDFARILGIAAQCDWPVAPEPTDTITAHGIFIGETIRARLDGVYGTVDGRPMTGQTRRELLDSDSWERTEVLAHPHRLVINGTTAEATRSGVYRFLQEDLGCIWVQPGESGEVIPQPKRFALRGGRRTLQPDFYDRKFLLGGGLRVDQADGLWALRNGASAHFDFNHNLYRIFTPGVMADNEEWRAWRFGKRSPLSDIKGSGSQPDLINPEVVTFAADYVTKHAQANADLLTVSLATNDSIRYDDSPPTRDALTPWAYFRGKPNFSNLVFGFTDRVAELTTDDSETNNSPPPPYITQLAYMWAEPPPDFAVNARIMPYLCSDQSQWYDPQYRADDEALITAWSEAGPRMLGAWEYYQGQPFLIPRYFPTIMAESLGWLWDHRGRGVFFSGRPVWGFDGPKYWLAGQLAWGVEQNHRELLKHYFQATYGPAAESMAAFFDACEVAWMTQPGEGMWLKYWDNPDQFALFPPAKCDEMNGLLDEATARANAISESADRARVMSLIAQTQEAWAVTQAGATLYEAWREVPYPSSGVGRPTEELVAFRAAHSNWLESKKDMFPSAANFINQLDHLNPAARWSTGWESVAMEDFGGPIFEGDLLGGGPESIDPTRFVRGWATKASHAENMHVIRIAGPEGRLRVSGADYFVMLRWLEIQPGVQGEFRMEALMRGVISPGSQAEIQLYFMDAKGNFSSPIRRDRLYPGEFAEWVTLAAMTPMPEGMTHVCVQVNVSDQFPDDWIEINGIDLQYRMGSDESMAFSE</sequence>
<evidence type="ECO:0000313" key="2">
    <source>
        <dbReference type="EMBL" id="GHC04759.1"/>
    </source>
</evidence>
<feature type="chain" id="PRO_5035284181" evidence="1">
    <location>
        <begin position="21"/>
        <end position="819"/>
    </location>
</feature>
<dbReference type="InterPro" id="IPR032287">
    <property type="entry name" value="DUF4838"/>
</dbReference>
<feature type="signal peptide" evidence="1">
    <location>
        <begin position="1"/>
        <end position="20"/>
    </location>
</feature>
<accession>A0A8J3DI16</accession>
<comment type="caution">
    <text evidence="2">The sequence shown here is derived from an EMBL/GenBank/DDBJ whole genome shotgun (WGS) entry which is preliminary data.</text>
</comment>
<reference evidence="2" key="1">
    <citation type="journal article" date="2014" name="Int. J. Syst. Evol. Microbiol.">
        <title>Complete genome sequence of Corynebacterium casei LMG S-19264T (=DSM 44701T), isolated from a smear-ripened cheese.</title>
        <authorList>
            <consortium name="US DOE Joint Genome Institute (JGI-PGF)"/>
            <person name="Walter F."/>
            <person name="Albersmeier A."/>
            <person name="Kalinowski J."/>
            <person name="Ruckert C."/>
        </authorList>
    </citation>
    <scope>NUCLEOTIDE SEQUENCE</scope>
    <source>
        <strain evidence="2">KCTC 12870</strain>
    </source>
</reference>
<dbReference type="RefSeq" id="WP_189515064.1">
    <property type="nucleotide sequence ID" value="NZ_BMXG01000013.1"/>
</dbReference>
<protein>
    <submittedName>
        <fullName evidence="2">Uncharacterized protein</fullName>
    </submittedName>
</protein>
<reference evidence="2" key="2">
    <citation type="submission" date="2020-09" db="EMBL/GenBank/DDBJ databases">
        <authorList>
            <person name="Sun Q."/>
            <person name="Kim S."/>
        </authorList>
    </citation>
    <scope>NUCLEOTIDE SEQUENCE</scope>
    <source>
        <strain evidence="2">KCTC 12870</strain>
    </source>
</reference>
<dbReference type="EMBL" id="BMXG01000013">
    <property type="protein sequence ID" value="GHC04759.1"/>
    <property type="molecule type" value="Genomic_DNA"/>
</dbReference>
<dbReference type="Proteomes" id="UP000642829">
    <property type="component" value="Unassembled WGS sequence"/>
</dbReference>
<keyword evidence="1" id="KW-0732">Signal</keyword>
<evidence type="ECO:0000256" key="1">
    <source>
        <dbReference type="SAM" id="SignalP"/>
    </source>
</evidence>
<dbReference type="Pfam" id="PF16126">
    <property type="entry name" value="DUF4838"/>
    <property type="match status" value="1"/>
</dbReference>
<dbReference type="AlphaFoldDB" id="A0A8J3DI16"/>
<proteinExistence type="predicted"/>